<gene>
    <name evidence="3" type="ORF">HPB51_020431</name>
</gene>
<feature type="compositionally biased region" description="Basic residues" evidence="1">
    <location>
        <begin position="123"/>
        <end position="133"/>
    </location>
</feature>
<evidence type="ECO:0000313" key="3">
    <source>
        <dbReference type="EMBL" id="KAH8019626.1"/>
    </source>
</evidence>
<feature type="region of interest" description="Disordered" evidence="1">
    <location>
        <begin position="161"/>
        <end position="272"/>
    </location>
</feature>
<evidence type="ECO:0000259" key="2">
    <source>
        <dbReference type="Pfam" id="PF16000"/>
    </source>
</evidence>
<feature type="compositionally biased region" description="Basic and acidic residues" evidence="1">
    <location>
        <begin position="195"/>
        <end position="211"/>
    </location>
</feature>
<sequence length="272" mass="29658">MARWTNSIVSAAQHQMSFEVVYGQTVTVGTHIVIRIVLAKARTHHWVVLRKFVMQATPKLPMKRKSINCRKLRPQSVVDSVEGIAADDIPDLLPKGSESIICFTADSLPNLSPTSEKLEHLGKARPKRPKTHAPTRPCLQASESREPPLAEGLDCFFKRHPSTSTPTLSPDSEDVGLKSDSSTSASSSILITESKPLEKSPSDNKETEKRSFMKGISSLFSRASSSSSESVVVQKSKESKDIGSSVMSTSLSAYSSVKSRHDIDVHDKENGG</sequence>
<protein>
    <recommendedName>
        <fullName evidence="2">CARMIL C-terminal domain-containing protein</fullName>
    </recommendedName>
</protein>
<feature type="compositionally biased region" description="Basic and acidic residues" evidence="1">
    <location>
        <begin position="259"/>
        <end position="272"/>
    </location>
</feature>
<keyword evidence="4" id="KW-1185">Reference proteome</keyword>
<reference evidence="3" key="2">
    <citation type="submission" date="2021-09" db="EMBL/GenBank/DDBJ databases">
        <authorList>
            <person name="Jia N."/>
            <person name="Wang J."/>
            <person name="Shi W."/>
            <person name="Du L."/>
            <person name="Sun Y."/>
            <person name="Zhan W."/>
            <person name="Jiang J."/>
            <person name="Wang Q."/>
            <person name="Zhang B."/>
            <person name="Ji P."/>
            <person name="Sakyi L.B."/>
            <person name="Cui X."/>
            <person name="Yuan T."/>
            <person name="Jiang B."/>
            <person name="Yang W."/>
            <person name="Lam T.T.-Y."/>
            <person name="Chang Q."/>
            <person name="Ding S."/>
            <person name="Wang X."/>
            <person name="Zhu J."/>
            <person name="Ruan X."/>
            <person name="Zhao L."/>
            <person name="Wei J."/>
            <person name="Que T."/>
            <person name="Du C."/>
            <person name="Cheng J."/>
            <person name="Dai P."/>
            <person name="Han X."/>
            <person name="Huang E."/>
            <person name="Gao Y."/>
            <person name="Liu J."/>
            <person name="Shao H."/>
            <person name="Ye R."/>
            <person name="Li L."/>
            <person name="Wei W."/>
            <person name="Wang X."/>
            <person name="Wang C."/>
            <person name="Huo Q."/>
            <person name="Li W."/>
            <person name="Guo W."/>
            <person name="Chen H."/>
            <person name="Chen S."/>
            <person name="Zhou L."/>
            <person name="Zhou L."/>
            <person name="Ni X."/>
            <person name="Tian J."/>
            <person name="Zhou Y."/>
            <person name="Sheng Y."/>
            <person name="Liu T."/>
            <person name="Pan Y."/>
            <person name="Xia L."/>
            <person name="Li J."/>
            <person name="Zhao F."/>
            <person name="Cao W."/>
        </authorList>
    </citation>
    <scope>NUCLEOTIDE SEQUENCE</scope>
    <source>
        <strain evidence="3">Rmic-2018</strain>
        <tissue evidence="3">Larvae</tissue>
    </source>
</reference>
<evidence type="ECO:0000256" key="1">
    <source>
        <dbReference type="SAM" id="MobiDB-lite"/>
    </source>
</evidence>
<feature type="region of interest" description="Disordered" evidence="1">
    <location>
        <begin position="113"/>
        <end position="147"/>
    </location>
</feature>
<dbReference type="EMBL" id="JABSTU010000010">
    <property type="protein sequence ID" value="KAH8019626.1"/>
    <property type="molecule type" value="Genomic_DNA"/>
</dbReference>
<dbReference type="VEuPathDB" id="VectorBase:LOC119176166"/>
<dbReference type="Pfam" id="PF16000">
    <property type="entry name" value="CARMIL_C"/>
    <property type="match status" value="1"/>
</dbReference>
<dbReference type="Proteomes" id="UP000821866">
    <property type="component" value="Chromosome 8"/>
</dbReference>
<feature type="compositionally biased region" description="Polar residues" evidence="1">
    <location>
        <begin position="245"/>
        <end position="257"/>
    </location>
</feature>
<dbReference type="InterPro" id="IPR031943">
    <property type="entry name" value="CARMIL_C"/>
</dbReference>
<organism evidence="3 4">
    <name type="scientific">Rhipicephalus microplus</name>
    <name type="common">Cattle tick</name>
    <name type="synonym">Boophilus microplus</name>
    <dbReference type="NCBI Taxonomy" id="6941"/>
    <lineage>
        <taxon>Eukaryota</taxon>
        <taxon>Metazoa</taxon>
        <taxon>Ecdysozoa</taxon>
        <taxon>Arthropoda</taxon>
        <taxon>Chelicerata</taxon>
        <taxon>Arachnida</taxon>
        <taxon>Acari</taxon>
        <taxon>Parasitiformes</taxon>
        <taxon>Ixodida</taxon>
        <taxon>Ixodoidea</taxon>
        <taxon>Ixodidae</taxon>
        <taxon>Rhipicephalinae</taxon>
        <taxon>Rhipicephalus</taxon>
        <taxon>Boophilus</taxon>
    </lineage>
</organism>
<feature type="domain" description="CARMIL C-terminal" evidence="2">
    <location>
        <begin position="56"/>
        <end position="201"/>
    </location>
</feature>
<reference evidence="3" key="1">
    <citation type="journal article" date="2020" name="Cell">
        <title>Large-Scale Comparative Analyses of Tick Genomes Elucidate Their Genetic Diversity and Vector Capacities.</title>
        <authorList>
            <consortium name="Tick Genome and Microbiome Consortium (TIGMIC)"/>
            <person name="Jia N."/>
            <person name="Wang J."/>
            <person name="Shi W."/>
            <person name="Du L."/>
            <person name="Sun Y."/>
            <person name="Zhan W."/>
            <person name="Jiang J.F."/>
            <person name="Wang Q."/>
            <person name="Zhang B."/>
            <person name="Ji P."/>
            <person name="Bell-Sakyi L."/>
            <person name="Cui X.M."/>
            <person name="Yuan T.T."/>
            <person name="Jiang B.G."/>
            <person name="Yang W.F."/>
            <person name="Lam T.T."/>
            <person name="Chang Q.C."/>
            <person name="Ding S.J."/>
            <person name="Wang X.J."/>
            <person name="Zhu J.G."/>
            <person name="Ruan X.D."/>
            <person name="Zhao L."/>
            <person name="Wei J.T."/>
            <person name="Ye R.Z."/>
            <person name="Que T.C."/>
            <person name="Du C.H."/>
            <person name="Zhou Y.H."/>
            <person name="Cheng J.X."/>
            <person name="Dai P.F."/>
            <person name="Guo W.B."/>
            <person name="Han X.H."/>
            <person name="Huang E.J."/>
            <person name="Li L.F."/>
            <person name="Wei W."/>
            <person name="Gao Y.C."/>
            <person name="Liu J.Z."/>
            <person name="Shao H.Z."/>
            <person name="Wang X."/>
            <person name="Wang C.C."/>
            <person name="Yang T.C."/>
            <person name="Huo Q.B."/>
            <person name="Li W."/>
            <person name="Chen H.Y."/>
            <person name="Chen S.E."/>
            <person name="Zhou L.G."/>
            <person name="Ni X.B."/>
            <person name="Tian J.H."/>
            <person name="Sheng Y."/>
            <person name="Liu T."/>
            <person name="Pan Y.S."/>
            <person name="Xia L.Y."/>
            <person name="Li J."/>
            <person name="Zhao F."/>
            <person name="Cao W.C."/>
        </authorList>
    </citation>
    <scope>NUCLEOTIDE SEQUENCE</scope>
    <source>
        <strain evidence="3">Rmic-2018</strain>
    </source>
</reference>
<name>A0A9J6DCB3_RHIMP</name>
<comment type="caution">
    <text evidence="3">The sequence shown here is derived from an EMBL/GenBank/DDBJ whole genome shotgun (WGS) entry which is preliminary data.</text>
</comment>
<accession>A0A9J6DCB3</accession>
<proteinExistence type="predicted"/>
<dbReference type="AlphaFoldDB" id="A0A9J6DCB3"/>
<feature type="compositionally biased region" description="Low complexity" evidence="1">
    <location>
        <begin position="178"/>
        <end position="194"/>
    </location>
</feature>
<evidence type="ECO:0000313" key="4">
    <source>
        <dbReference type="Proteomes" id="UP000821866"/>
    </source>
</evidence>
<feature type="compositionally biased region" description="Low complexity" evidence="1">
    <location>
        <begin position="217"/>
        <end position="234"/>
    </location>
</feature>